<dbReference type="RefSeq" id="WP_344398775.1">
    <property type="nucleotide sequence ID" value="NZ_BAAASG010000002.1"/>
</dbReference>
<dbReference type="PANTHER" id="PTHR30036">
    <property type="entry name" value="D-XYLOSE-BINDING PERIPLASMIC PROTEIN"/>
    <property type="match status" value="1"/>
</dbReference>
<evidence type="ECO:0000256" key="3">
    <source>
        <dbReference type="SAM" id="SignalP"/>
    </source>
</evidence>
<dbReference type="PANTHER" id="PTHR30036:SF1">
    <property type="entry name" value="D-XYLOSE-BINDING PERIPLASMIC PROTEIN"/>
    <property type="match status" value="1"/>
</dbReference>
<feature type="chain" id="PRO_5046101119" evidence="3">
    <location>
        <begin position="21"/>
        <end position="362"/>
    </location>
</feature>
<dbReference type="PROSITE" id="PS51257">
    <property type="entry name" value="PROKAR_LIPOPROTEIN"/>
    <property type="match status" value="1"/>
</dbReference>
<dbReference type="InterPro" id="IPR050555">
    <property type="entry name" value="Bact_Solute-Bind_Prot2"/>
</dbReference>
<gene>
    <name evidence="5" type="ORF">GCM10010276_09910</name>
</gene>
<comment type="caution">
    <text evidence="5">The sequence shown here is derived from an EMBL/GenBank/DDBJ whole genome shotgun (WGS) entry which is preliminary data.</text>
</comment>
<evidence type="ECO:0000259" key="4">
    <source>
        <dbReference type="Pfam" id="PF13407"/>
    </source>
</evidence>
<accession>A0ABP5YAR3</accession>
<evidence type="ECO:0000313" key="6">
    <source>
        <dbReference type="Proteomes" id="UP001501777"/>
    </source>
</evidence>
<name>A0ABP5YAR3_STRLO</name>
<keyword evidence="2 3" id="KW-0732">Signal</keyword>
<dbReference type="Gene3D" id="3.40.50.2300">
    <property type="match status" value="2"/>
</dbReference>
<feature type="domain" description="Periplasmic binding protein" evidence="4">
    <location>
        <begin position="40"/>
        <end position="297"/>
    </location>
</feature>
<feature type="signal peptide" evidence="3">
    <location>
        <begin position="1"/>
        <end position="20"/>
    </location>
</feature>
<dbReference type="EMBL" id="BAAASG010000002">
    <property type="protein sequence ID" value="GAA2476204.1"/>
    <property type="molecule type" value="Genomic_DNA"/>
</dbReference>
<evidence type="ECO:0000256" key="2">
    <source>
        <dbReference type="ARBA" id="ARBA00022729"/>
    </source>
</evidence>
<reference evidence="6" key="1">
    <citation type="journal article" date="2019" name="Int. J. Syst. Evol. Microbiol.">
        <title>The Global Catalogue of Microorganisms (GCM) 10K type strain sequencing project: providing services to taxonomists for standard genome sequencing and annotation.</title>
        <authorList>
            <consortium name="The Broad Institute Genomics Platform"/>
            <consortium name="The Broad Institute Genome Sequencing Center for Infectious Disease"/>
            <person name="Wu L."/>
            <person name="Ma J."/>
        </authorList>
    </citation>
    <scope>NUCLEOTIDE SEQUENCE [LARGE SCALE GENOMIC DNA]</scope>
    <source>
        <strain evidence="6">JCM 4395</strain>
    </source>
</reference>
<dbReference type="SUPFAM" id="SSF53822">
    <property type="entry name" value="Periplasmic binding protein-like I"/>
    <property type="match status" value="1"/>
</dbReference>
<keyword evidence="6" id="KW-1185">Reference proteome</keyword>
<protein>
    <submittedName>
        <fullName evidence="5">Sugar ABC transporter substrate-binding protein</fullName>
    </submittedName>
</protein>
<sequence length="362" mass="37505">MKACIRGAAMVMTAVSTAVALSACGSGTGSPSDGGTAPKIALLLPDATTARWETQDRPLLEKKIMELCRSCTIEYANAKGDVAFQQEQMDSMITKGVDAILLVAVDARSLATSVQAAARADIPVIAYDRLAQGPISGYVSFDGEEVGRLQGRALLKAMGNHGRLPQIVMMNGDPSDPNAVSFKKGALSVLTGRVKIGKAYDTPQWRPEIANTNMSGAIAALGVANIQGVYSANDGLAGASIAALKANKVDPLPPVTGQDAELGAVQRIVAGDQYMTVYKPFGPEASAGAAMAVAAARRTGLQQVAKDKVTANGGKTVPAVLLTPVSVTATTIKDTLVKDGFYTVRQICIPRLQAACSRSGLT</sequence>
<comment type="subcellular location">
    <subcellularLocation>
        <location evidence="1">Cell envelope</location>
    </subcellularLocation>
</comment>
<dbReference type="InterPro" id="IPR025997">
    <property type="entry name" value="SBP_2_dom"/>
</dbReference>
<dbReference type="InterPro" id="IPR028082">
    <property type="entry name" value="Peripla_BP_I"/>
</dbReference>
<evidence type="ECO:0000313" key="5">
    <source>
        <dbReference type="EMBL" id="GAA2476204.1"/>
    </source>
</evidence>
<proteinExistence type="predicted"/>
<dbReference type="Pfam" id="PF13407">
    <property type="entry name" value="Peripla_BP_4"/>
    <property type="match status" value="1"/>
</dbReference>
<dbReference type="Proteomes" id="UP001501777">
    <property type="component" value="Unassembled WGS sequence"/>
</dbReference>
<organism evidence="5 6">
    <name type="scientific">Streptomyces longisporus</name>
    <dbReference type="NCBI Taxonomy" id="1948"/>
    <lineage>
        <taxon>Bacteria</taxon>
        <taxon>Bacillati</taxon>
        <taxon>Actinomycetota</taxon>
        <taxon>Actinomycetes</taxon>
        <taxon>Kitasatosporales</taxon>
        <taxon>Streptomycetaceae</taxon>
        <taxon>Streptomyces</taxon>
    </lineage>
</organism>
<evidence type="ECO:0000256" key="1">
    <source>
        <dbReference type="ARBA" id="ARBA00004196"/>
    </source>
</evidence>